<dbReference type="HOGENOM" id="CLU_075817_0_0_11"/>
<dbReference type="Pfam" id="PF08044">
    <property type="entry name" value="DUF1707"/>
    <property type="match status" value="1"/>
</dbReference>
<feature type="domain" description="Cell wall-active antibiotics response LiaF-like C-terminal" evidence="2">
    <location>
        <begin position="132"/>
        <end position="187"/>
    </location>
</feature>
<sequence>MGVWCSNGPRPPKLIRVSDELVPDPSQMRASDADREKVAQVLQQAHGEGRLDLHELDERLGAVYAARTYGELAPLTSDLGMGLPAANLPSPVRQHLPASRIGSGGITGPSTSIAFWSGVDRRGEWVVPANHTVVAIMGGVELDLSKARFESAETTINVFAFWGGVEIYVPEDVTVRVDGAGIMGAFDDTTHKTPTVPGGPVVRITGVAIMAGVDVRRPKRKKIKGSKNPELEG</sequence>
<dbReference type="InterPro" id="IPR024425">
    <property type="entry name" value="LiaF-like_C"/>
</dbReference>
<dbReference type="eggNOG" id="COG4758">
    <property type="taxonomic scope" value="Bacteria"/>
</dbReference>
<proteinExistence type="predicted"/>
<evidence type="ECO:0000259" key="1">
    <source>
        <dbReference type="Pfam" id="PF08044"/>
    </source>
</evidence>
<dbReference type="Pfam" id="PF09922">
    <property type="entry name" value="LiaF-like_C"/>
    <property type="match status" value="1"/>
</dbReference>
<dbReference type="PANTHER" id="PTHR40763">
    <property type="entry name" value="MEMBRANE PROTEIN-RELATED"/>
    <property type="match status" value="1"/>
</dbReference>
<dbReference type="BioCyc" id="SESP1179773:BN6_RS37315-MONOMER"/>
<dbReference type="InterPro" id="IPR012551">
    <property type="entry name" value="DUF1707_SHOCT-like"/>
</dbReference>
<dbReference type="STRING" id="1179773.BN6_77210"/>
<dbReference type="PATRIC" id="fig|1179773.3.peg.7797"/>
<dbReference type="EMBL" id="HE804045">
    <property type="protein sequence ID" value="CCH34941.1"/>
    <property type="molecule type" value="Genomic_DNA"/>
</dbReference>
<organism evidence="3 4">
    <name type="scientific">Saccharothrix espanaensis (strain ATCC 51144 / DSM 44229 / JCM 9112 / NBRC 15066 / NRRL 15764)</name>
    <dbReference type="NCBI Taxonomy" id="1179773"/>
    <lineage>
        <taxon>Bacteria</taxon>
        <taxon>Bacillati</taxon>
        <taxon>Actinomycetota</taxon>
        <taxon>Actinomycetes</taxon>
        <taxon>Pseudonocardiales</taxon>
        <taxon>Pseudonocardiaceae</taxon>
        <taxon>Saccharothrix</taxon>
    </lineage>
</organism>
<dbReference type="KEGG" id="sesp:BN6_77210"/>
<evidence type="ECO:0000259" key="2">
    <source>
        <dbReference type="Pfam" id="PF09922"/>
    </source>
</evidence>
<protein>
    <submittedName>
        <fullName evidence="3">Uncharacterized protein</fullName>
    </submittedName>
</protein>
<dbReference type="PANTHER" id="PTHR40763:SF4">
    <property type="entry name" value="DUF1707 DOMAIN-CONTAINING PROTEIN"/>
    <property type="match status" value="1"/>
</dbReference>
<keyword evidence="4" id="KW-1185">Reference proteome</keyword>
<reference evidence="3 4" key="1">
    <citation type="journal article" date="2012" name="BMC Genomics">
        <title>Complete genome sequence of Saccharothrix espanaensis DSM 44229T and comparison to the other completely sequenced Pseudonocardiaceae.</title>
        <authorList>
            <person name="Strobel T."/>
            <person name="Al-Dilaimi A."/>
            <person name="Blom J."/>
            <person name="Gessner A."/>
            <person name="Kalinowski J."/>
            <person name="Luzhetska M."/>
            <person name="Puhler A."/>
            <person name="Szczepanowski R."/>
            <person name="Bechthold A."/>
            <person name="Ruckert C."/>
        </authorList>
    </citation>
    <scope>NUCLEOTIDE SEQUENCE [LARGE SCALE GENOMIC DNA]</scope>
    <source>
        <strain evidence="4">ATCC 51144 / DSM 44229 / JCM 9112 / NBRC 15066 / NRRL 15764</strain>
    </source>
</reference>
<feature type="domain" description="DUF1707" evidence="1">
    <location>
        <begin position="28"/>
        <end position="79"/>
    </location>
</feature>
<evidence type="ECO:0000313" key="4">
    <source>
        <dbReference type="Proteomes" id="UP000006281"/>
    </source>
</evidence>
<accession>K0K9A2</accession>
<dbReference type="AlphaFoldDB" id="K0K9A2"/>
<dbReference type="Proteomes" id="UP000006281">
    <property type="component" value="Chromosome"/>
</dbReference>
<gene>
    <name evidence="3" type="ordered locus">BN6_77210</name>
</gene>
<name>K0K9A2_SACES</name>
<evidence type="ECO:0000313" key="3">
    <source>
        <dbReference type="EMBL" id="CCH34941.1"/>
    </source>
</evidence>